<organism evidence="13 14">
    <name type="scientific">Glacieibacterium arshaanense</name>
    <dbReference type="NCBI Taxonomy" id="2511025"/>
    <lineage>
        <taxon>Bacteria</taxon>
        <taxon>Pseudomonadati</taxon>
        <taxon>Pseudomonadota</taxon>
        <taxon>Alphaproteobacteria</taxon>
        <taxon>Sphingomonadales</taxon>
        <taxon>Sphingosinicellaceae</taxon>
        <taxon>Glacieibacterium</taxon>
    </lineage>
</organism>
<evidence type="ECO:0000256" key="11">
    <source>
        <dbReference type="ARBA" id="ARBA00035585"/>
    </source>
</evidence>
<evidence type="ECO:0000256" key="10">
    <source>
        <dbReference type="ARBA" id="ARBA00035120"/>
    </source>
</evidence>
<dbReference type="Proteomes" id="UP000297737">
    <property type="component" value="Unassembled WGS sequence"/>
</dbReference>
<comment type="activity regulation">
    <text evidence="12">Na(+) is not transported, but it plays an essential structural role and its presence is essential for fluoride channel function.</text>
</comment>
<keyword evidence="2 12" id="KW-1003">Cell membrane</keyword>
<comment type="function">
    <text evidence="12">Fluoride-specific ion channel. Important for reducing fluoride concentration in the cell, thus reducing its toxicity.</text>
</comment>
<keyword evidence="7 12" id="KW-0406">Ion transport</keyword>
<dbReference type="PANTHER" id="PTHR28259:SF1">
    <property type="entry name" value="FLUORIDE EXPORT PROTEIN 1-RELATED"/>
    <property type="match status" value="1"/>
</dbReference>
<evidence type="ECO:0000256" key="5">
    <source>
        <dbReference type="ARBA" id="ARBA00022989"/>
    </source>
</evidence>
<comment type="subcellular location">
    <subcellularLocation>
        <location evidence="1 12">Cell membrane</location>
        <topology evidence="1 12">Multi-pass membrane protein</topology>
    </subcellularLocation>
</comment>
<feature type="binding site" evidence="12">
    <location>
        <position position="84"/>
    </location>
    <ligand>
        <name>Na(+)</name>
        <dbReference type="ChEBI" id="CHEBI:29101"/>
        <note>structural</note>
    </ligand>
</feature>
<dbReference type="HAMAP" id="MF_00454">
    <property type="entry name" value="FluC"/>
    <property type="match status" value="1"/>
</dbReference>
<dbReference type="GO" id="GO:0005886">
    <property type="term" value="C:plasma membrane"/>
    <property type="evidence" value="ECO:0007669"/>
    <property type="project" value="UniProtKB-SubCell"/>
</dbReference>
<evidence type="ECO:0000256" key="12">
    <source>
        <dbReference type="HAMAP-Rule" id="MF_00454"/>
    </source>
</evidence>
<dbReference type="Pfam" id="PF02537">
    <property type="entry name" value="CRCB"/>
    <property type="match status" value="1"/>
</dbReference>
<keyword evidence="6 12" id="KW-0915">Sodium</keyword>
<protein>
    <recommendedName>
        <fullName evidence="12">Fluoride-specific ion channel FluC</fullName>
    </recommendedName>
</protein>
<keyword evidence="12" id="KW-0479">Metal-binding</keyword>
<keyword evidence="14" id="KW-1185">Reference proteome</keyword>
<feature type="transmembrane region" description="Helical" evidence="12">
    <location>
        <begin position="73"/>
        <end position="91"/>
    </location>
</feature>
<dbReference type="NCBIfam" id="TIGR00494">
    <property type="entry name" value="crcB"/>
    <property type="match status" value="1"/>
</dbReference>
<evidence type="ECO:0000256" key="7">
    <source>
        <dbReference type="ARBA" id="ARBA00023065"/>
    </source>
</evidence>
<feature type="binding site" evidence="12">
    <location>
        <position position="81"/>
    </location>
    <ligand>
        <name>Na(+)</name>
        <dbReference type="ChEBI" id="CHEBI:29101"/>
        <note>structural</note>
    </ligand>
</feature>
<name>A0A4Y9EN71_9SPHN</name>
<evidence type="ECO:0000256" key="2">
    <source>
        <dbReference type="ARBA" id="ARBA00022475"/>
    </source>
</evidence>
<dbReference type="GO" id="GO:0140114">
    <property type="term" value="P:cellular detoxification of fluoride"/>
    <property type="evidence" value="ECO:0007669"/>
    <property type="project" value="UniProtKB-UniRule"/>
</dbReference>
<sequence length="133" mass="13469">MNMISALPPLLLVAIGGGTGAMLRYLVGRWALAAFGPGFPIGTLAVNLLGGLAMGLVVGMLARVNEGGEHLRLLLGVGVLGGFTTFSAFSLEMVNMVTRNQPGLAVAYAAASVIGSMAALFIGLWIVRGLGAA</sequence>
<dbReference type="GO" id="GO:0062054">
    <property type="term" value="F:fluoride channel activity"/>
    <property type="evidence" value="ECO:0007669"/>
    <property type="project" value="UniProtKB-UniRule"/>
</dbReference>
<comment type="caution">
    <text evidence="13">The sequence shown here is derived from an EMBL/GenBank/DDBJ whole genome shotgun (WGS) entry which is preliminary data.</text>
</comment>
<dbReference type="OrthoDB" id="9806299at2"/>
<accession>A0A4Y9EN71</accession>
<proteinExistence type="inferred from homology"/>
<evidence type="ECO:0000313" key="13">
    <source>
        <dbReference type="EMBL" id="TFU03478.1"/>
    </source>
</evidence>
<evidence type="ECO:0000256" key="9">
    <source>
        <dbReference type="ARBA" id="ARBA00023303"/>
    </source>
</evidence>
<keyword evidence="9 12" id="KW-0407">Ion channel</keyword>
<keyword evidence="8 12" id="KW-0472">Membrane</keyword>
<evidence type="ECO:0000256" key="1">
    <source>
        <dbReference type="ARBA" id="ARBA00004651"/>
    </source>
</evidence>
<evidence type="ECO:0000313" key="14">
    <source>
        <dbReference type="Proteomes" id="UP000297737"/>
    </source>
</evidence>
<feature type="transmembrane region" description="Helical" evidence="12">
    <location>
        <begin position="103"/>
        <end position="127"/>
    </location>
</feature>
<evidence type="ECO:0000256" key="8">
    <source>
        <dbReference type="ARBA" id="ARBA00023136"/>
    </source>
</evidence>
<keyword evidence="4 12" id="KW-0812">Transmembrane</keyword>
<comment type="similarity">
    <text evidence="10 12">Belongs to the fluoride channel Fluc/FEX (TC 1.A.43) family.</text>
</comment>
<evidence type="ECO:0000256" key="4">
    <source>
        <dbReference type="ARBA" id="ARBA00022692"/>
    </source>
</evidence>
<dbReference type="EMBL" id="SIHO01000002">
    <property type="protein sequence ID" value="TFU03478.1"/>
    <property type="molecule type" value="Genomic_DNA"/>
</dbReference>
<dbReference type="NCBIfam" id="NF010791">
    <property type="entry name" value="PRK14195.1"/>
    <property type="match status" value="1"/>
</dbReference>
<comment type="catalytic activity">
    <reaction evidence="11">
        <text>fluoride(in) = fluoride(out)</text>
        <dbReference type="Rhea" id="RHEA:76159"/>
        <dbReference type="ChEBI" id="CHEBI:17051"/>
    </reaction>
    <physiologicalReaction direction="left-to-right" evidence="11">
        <dbReference type="Rhea" id="RHEA:76160"/>
    </physiologicalReaction>
</comment>
<dbReference type="PANTHER" id="PTHR28259">
    <property type="entry name" value="FLUORIDE EXPORT PROTEIN 1-RELATED"/>
    <property type="match status" value="1"/>
</dbReference>
<evidence type="ECO:0000256" key="3">
    <source>
        <dbReference type="ARBA" id="ARBA00022519"/>
    </source>
</evidence>
<feature type="transmembrane region" description="Helical" evidence="12">
    <location>
        <begin position="43"/>
        <end position="61"/>
    </location>
</feature>
<keyword evidence="12" id="KW-0813">Transport</keyword>
<keyword evidence="5 12" id="KW-1133">Transmembrane helix</keyword>
<dbReference type="InterPro" id="IPR003691">
    <property type="entry name" value="FluC"/>
</dbReference>
<evidence type="ECO:0000256" key="6">
    <source>
        <dbReference type="ARBA" id="ARBA00023053"/>
    </source>
</evidence>
<dbReference type="RefSeq" id="WP_135246070.1">
    <property type="nucleotide sequence ID" value="NZ_SIHO01000002.1"/>
</dbReference>
<dbReference type="AlphaFoldDB" id="A0A4Y9EN71"/>
<dbReference type="GO" id="GO:0046872">
    <property type="term" value="F:metal ion binding"/>
    <property type="evidence" value="ECO:0007669"/>
    <property type="project" value="UniProtKB-KW"/>
</dbReference>
<gene>
    <name evidence="12 13" type="primary">crcB</name>
    <name evidence="12" type="synonym">fluC</name>
    <name evidence="13" type="ORF">EUV02_09940</name>
</gene>
<reference evidence="13 14" key="1">
    <citation type="submission" date="2019-02" db="EMBL/GenBank/DDBJ databases">
        <title>Polymorphobacter sp. isolated from the lake at the Tibet of China.</title>
        <authorList>
            <person name="Li A."/>
        </authorList>
    </citation>
    <scope>NUCLEOTIDE SEQUENCE [LARGE SCALE GENOMIC DNA]</scope>
    <source>
        <strain evidence="13 14">DJ1R-1</strain>
    </source>
</reference>
<keyword evidence="3" id="KW-0997">Cell inner membrane</keyword>